<dbReference type="Pfam" id="PF08282">
    <property type="entry name" value="Hydrolase_3"/>
    <property type="match status" value="1"/>
</dbReference>
<reference evidence="1 2" key="1">
    <citation type="submission" date="2016-11" db="EMBL/GenBank/DDBJ databases">
        <authorList>
            <person name="Jaros S."/>
            <person name="Januszkiewicz K."/>
            <person name="Wedrychowicz H."/>
        </authorList>
    </citation>
    <scope>NUCLEOTIDE SEQUENCE [LARGE SCALE GENOMIC DNA]</scope>
    <source>
        <strain evidence="1 2">NF2</strain>
    </source>
</reference>
<dbReference type="PANTHER" id="PTHR10000">
    <property type="entry name" value="PHOSPHOSERINE PHOSPHATASE"/>
    <property type="match status" value="1"/>
</dbReference>
<dbReference type="NCBIfam" id="TIGR01484">
    <property type="entry name" value="HAD-SF-IIB"/>
    <property type="match status" value="1"/>
</dbReference>
<evidence type="ECO:0000313" key="2">
    <source>
        <dbReference type="Proteomes" id="UP000197781"/>
    </source>
</evidence>
<name>A0A220MPS6_9BACL</name>
<dbReference type="SUPFAM" id="SSF56784">
    <property type="entry name" value="HAD-like"/>
    <property type="match status" value="1"/>
</dbReference>
<dbReference type="Gene3D" id="3.40.50.1000">
    <property type="entry name" value="HAD superfamily/HAD-like"/>
    <property type="match status" value="1"/>
</dbReference>
<dbReference type="InterPro" id="IPR036412">
    <property type="entry name" value="HAD-like_sf"/>
</dbReference>
<dbReference type="InterPro" id="IPR023214">
    <property type="entry name" value="HAD_sf"/>
</dbReference>
<dbReference type="Gene3D" id="3.30.1240.10">
    <property type="match status" value="1"/>
</dbReference>
<evidence type="ECO:0000313" key="1">
    <source>
        <dbReference type="EMBL" id="ASJ56972.1"/>
    </source>
</evidence>
<dbReference type="RefSeq" id="WP_088910448.1">
    <property type="nucleotide sequence ID" value="NZ_CP018145.1"/>
</dbReference>
<protein>
    <submittedName>
        <fullName evidence="1">Hydrolase</fullName>
    </submittedName>
</protein>
<dbReference type="GO" id="GO:0000287">
    <property type="term" value="F:magnesium ion binding"/>
    <property type="evidence" value="ECO:0007669"/>
    <property type="project" value="TreeGrafter"/>
</dbReference>
<accession>A0A220MPS6</accession>
<dbReference type="Proteomes" id="UP000197781">
    <property type="component" value="Chromosome"/>
</dbReference>
<dbReference type="PANTHER" id="PTHR10000:SF53">
    <property type="entry name" value="5-AMINO-6-(5-PHOSPHO-D-RIBITYLAMINO)URACIL PHOSPHATASE YBJI-RELATED"/>
    <property type="match status" value="1"/>
</dbReference>
<dbReference type="GO" id="GO:0016791">
    <property type="term" value="F:phosphatase activity"/>
    <property type="evidence" value="ECO:0007669"/>
    <property type="project" value="TreeGrafter"/>
</dbReference>
<dbReference type="KEGG" id="bfm:BP422_27710"/>
<dbReference type="AlphaFoldDB" id="A0A220MPS6"/>
<proteinExistence type="predicted"/>
<dbReference type="InterPro" id="IPR006379">
    <property type="entry name" value="HAD-SF_hydro_IIB"/>
</dbReference>
<organism evidence="1 2">
    <name type="scientific">Brevibacillus formosus</name>
    <dbReference type="NCBI Taxonomy" id="54913"/>
    <lineage>
        <taxon>Bacteria</taxon>
        <taxon>Bacillati</taxon>
        <taxon>Bacillota</taxon>
        <taxon>Bacilli</taxon>
        <taxon>Bacillales</taxon>
        <taxon>Paenibacillaceae</taxon>
        <taxon>Brevibacillus</taxon>
    </lineage>
</organism>
<dbReference type="EMBL" id="CP018145">
    <property type="protein sequence ID" value="ASJ56972.1"/>
    <property type="molecule type" value="Genomic_DNA"/>
</dbReference>
<dbReference type="GO" id="GO:0005829">
    <property type="term" value="C:cytosol"/>
    <property type="evidence" value="ECO:0007669"/>
    <property type="project" value="TreeGrafter"/>
</dbReference>
<gene>
    <name evidence="1" type="ORF">BP422_27710</name>
</gene>
<keyword evidence="1" id="KW-0378">Hydrolase</keyword>
<sequence length="257" mass="29048">MKFIFDLDGTICFKGQPISTNILDSLLALEQAGHTIGFASARPCRDMLPVLDERFAKHLLIGANGAMTHHQGSLQGCVPIPDRLGHEIISLLDDYRAQYFIDDSWNYAHNCVSTHPFLSYIDPNRTASRVDVDQLNAVLKILILSCDRYEELMARIKELDVTLHYHSAEGILDLTYRGVNKWAALNRFDVAEEPFICFGNDMNDLPLFEKAHHSVLIGEYEPLLALAKEKITLDDHVEQSIIAKLRELGEKYELALP</sequence>